<accession>A0A6L5YKB9</accession>
<dbReference type="GO" id="GO:0008168">
    <property type="term" value="F:methyltransferase activity"/>
    <property type="evidence" value="ECO:0007669"/>
    <property type="project" value="UniProtKB-KW"/>
</dbReference>
<evidence type="ECO:0000313" key="2">
    <source>
        <dbReference type="Proteomes" id="UP000476055"/>
    </source>
</evidence>
<dbReference type="SUPFAM" id="SSF53335">
    <property type="entry name" value="S-adenosyl-L-methionine-dependent methyltransferases"/>
    <property type="match status" value="1"/>
</dbReference>
<keyword evidence="2" id="KW-1185">Reference proteome</keyword>
<dbReference type="CDD" id="cd02440">
    <property type="entry name" value="AdoMet_MTases"/>
    <property type="match status" value="1"/>
</dbReference>
<gene>
    <name evidence="1" type="ORF">FYJ59_11465</name>
</gene>
<reference evidence="1 2" key="1">
    <citation type="submission" date="2019-08" db="EMBL/GenBank/DDBJ databases">
        <title>In-depth cultivation of the pig gut microbiome towards novel bacterial diversity and tailored functional studies.</title>
        <authorList>
            <person name="Wylensek D."/>
            <person name="Hitch T.C.A."/>
            <person name="Clavel T."/>
        </authorList>
    </citation>
    <scope>NUCLEOTIDE SEQUENCE [LARGE SCALE GENOMIC DNA]</scope>
    <source>
        <strain evidence="1 2">WCA3-601-WT-6H</strain>
    </source>
</reference>
<dbReference type="Proteomes" id="UP000476055">
    <property type="component" value="Unassembled WGS sequence"/>
</dbReference>
<protein>
    <submittedName>
        <fullName evidence="1">Methyltransferase domain-containing protein</fullName>
    </submittedName>
</protein>
<evidence type="ECO:0000313" key="1">
    <source>
        <dbReference type="EMBL" id="MST58846.1"/>
    </source>
</evidence>
<dbReference type="Gene3D" id="3.40.50.150">
    <property type="entry name" value="Vaccinia Virus protein VP39"/>
    <property type="match status" value="1"/>
</dbReference>
<dbReference type="RefSeq" id="WP_154497391.1">
    <property type="nucleotide sequence ID" value="NZ_VUMU01000016.1"/>
</dbReference>
<dbReference type="GO" id="GO:0032259">
    <property type="term" value="P:methylation"/>
    <property type="evidence" value="ECO:0007669"/>
    <property type="project" value="UniProtKB-KW"/>
</dbReference>
<dbReference type="PANTHER" id="PTHR43861:SF6">
    <property type="entry name" value="METHYLTRANSFERASE TYPE 11"/>
    <property type="match status" value="1"/>
</dbReference>
<dbReference type="EMBL" id="VUMU01000016">
    <property type="protein sequence ID" value="MST58846.1"/>
    <property type="molecule type" value="Genomic_DNA"/>
</dbReference>
<organism evidence="1 2">
    <name type="scientific">Waltera intestinalis</name>
    <dbReference type="NCBI Taxonomy" id="2606635"/>
    <lineage>
        <taxon>Bacteria</taxon>
        <taxon>Bacillati</taxon>
        <taxon>Bacillota</taxon>
        <taxon>Clostridia</taxon>
        <taxon>Lachnospirales</taxon>
        <taxon>Lachnospiraceae</taxon>
        <taxon>Waltera</taxon>
    </lineage>
</organism>
<dbReference type="SUPFAM" id="SSF53448">
    <property type="entry name" value="Nucleotide-diphospho-sugar transferases"/>
    <property type="match status" value="1"/>
</dbReference>
<dbReference type="Pfam" id="PF13489">
    <property type="entry name" value="Methyltransf_23"/>
    <property type="match status" value="1"/>
</dbReference>
<proteinExistence type="predicted"/>
<dbReference type="AlphaFoldDB" id="A0A6L5YKB9"/>
<dbReference type="Gene3D" id="3.90.550.10">
    <property type="entry name" value="Spore Coat Polysaccharide Biosynthesis Protein SpsA, Chain A"/>
    <property type="match status" value="1"/>
</dbReference>
<keyword evidence="1" id="KW-0808">Transferase</keyword>
<dbReference type="InterPro" id="IPR029044">
    <property type="entry name" value="Nucleotide-diphossugar_trans"/>
</dbReference>
<sequence>MGNVSAIIFVNEDISQGIATIDSIRTFNDIDDLSVIVVDNTDGGKLFQWAQEQLDITYIYMDEGPQTFSEIFNGVMSEVKIDSDVLLIDEGMTIVPQCLSTMKAILDSESDIGAVGGVSNGFCGCQNRAELASYSNAINMALSMEALRKRKRTLNLDSAAILWKRETIRALGKMDEDIGDRRTSMLDYCIRATLTDWKLMICPECLWWDVQKGCRAERETLQIQKLEKKWKMHYFNWLPNYCLIDLIDREDWENFNVLEVGCDCGATLLEIKNIFPNVNTYGSELNPNAAKVAMHVTTIQINNIEEQTLNFEQTKFDYIIFGDVLEHLRDPQAVIEFCRKILKEDGCIIACIPNIMHISVMKELLNGRFEYTETGLLDKTHVHFFTYFEIEKMFQQAGYEMEVVSSKGISLSANDEILMEALLDLSTETQRFMYETFQYIVRARKDKF</sequence>
<name>A0A6L5YKB9_9FIRM</name>
<keyword evidence="1" id="KW-0489">Methyltransferase</keyword>
<dbReference type="PANTHER" id="PTHR43861">
    <property type="entry name" value="TRANS-ACONITATE 2-METHYLTRANSFERASE-RELATED"/>
    <property type="match status" value="1"/>
</dbReference>
<dbReference type="InterPro" id="IPR029063">
    <property type="entry name" value="SAM-dependent_MTases_sf"/>
</dbReference>
<comment type="caution">
    <text evidence="1">The sequence shown here is derived from an EMBL/GenBank/DDBJ whole genome shotgun (WGS) entry which is preliminary data.</text>
</comment>